<comment type="caution">
    <text evidence="4">The sequence shown here is derived from an EMBL/GenBank/DDBJ whole genome shotgun (WGS) entry which is preliminary data.</text>
</comment>
<dbReference type="GO" id="GO:0019867">
    <property type="term" value="C:outer membrane"/>
    <property type="evidence" value="ECO:0007669"/>
    <property type="project" value="InterPro"/>
</dbReference>
<dbReference type="InterPro" id="IPR051551">
    <property type="entry name" value="Autotransporter_adhesion"/>
</dbReference>
<dbReference type="SUPFAM" id="SSF103515">
    <property type="entry name" value="Autotransporter"/>
    <property type="match status" value="1"/>
</dbReference>
<dbReference type="Pfam" id="PF03797">
    <property type="entry name" value="Autotransporter"/>
    <property type="match status" value="1"/>
</dbReference>
<dbReference type="InterPro" id="IPR003991">
    <property type="entry name" value="Pertactin_virulence_factor"/>
</dbReference>
<dbReference type="Pfam" id="PF03212">
    <property type="entry name" value="Pertactin"/>
    <property type="match status" value="1"/>
</dbReference>
<keyword evidence="5" id="KW-1185">Reference proteome</keyword>
<dbReference type="PRINTS" id="PR01484">
    <property type="entry name" value="PRTACTNFAMLY"/>
</dbReference>
<evidence type="ECO:0000313" key="5">
    <source>
        <dbReference type="Proteomes" id="UP000295611"/>
    </source>
</evidence>
<dbReference type="EMBL" id="SNZP01000012">
    <property type="protein sequence ID" value="TDR73911.1"/>
    <property type="molecule type" value="Genomic_DNA"/>
</dbReference>
<dbReference type="OrthoDB" id="8610688at2"/>
<proteinExistence type="predicted"/>
<dbReference type="InterPro" id="IPR011050">
    <property type="entry name" value="Pectin_lyase_fold/virulence"/>
</dbReference>
<protein>
    <submittedName>
        <fullName evidence="4">Outer membrane autotransporter protein</fullName>
    </submittedName>
</protein>
<feature type="domain" description="Autotransporter" evidence="3">
    <location>
        <begin position="601"/>
        <end position="870"/>
    </location>
</feature>
<dbReference type="InterPro" id="IPR004899">
    <property type="entry name" value="Pertactin_central"/>
</dbReference>
<evidence type="ECO:0000256" key="1">
    <source>
        <dbReference type="ARBA" id="ARBA00022729"/>
    </source>
</evidence>
<dbReference type="NCBIfam" id="TIGR01414">
    <property type="entry name" value="autotrans_barl"/>
    <property type="match status" value="1"/>
</dbReference>
<name>A0A4R7AZP2_9NEIS</name>
<evidence type="ECO:0000313" key="4">
    <source>
        <dbReference type="EMBL" id="TDR73911.1"/>
    </source>
</evidence>
<dbReference type="PANTHER" id="PTHR35037:SF7">
    <property type="entry name" value="AUTOTRANSPORTER"/>
    <property type="match status" value="1"/>
</dbReference>
<dbReference type="AlphaFoldDB" id="A0A4R7AZP2"/>
<dbReference type="Proteomes" id="UP000295611">
    <property type="component" value="Unassembled WGS sequence"/>
</dbReference>
<dbReference type="SUPFAM" id="SSF51126">
    <property type="entry name" value="Pectin lyase-like"/>
    <property type="match status" value="1"/>
</dbReference>
<organism evidence="4 5">
    <name type="scientific">Paludibacterium purpuratum</name>
    <dbReference type="NCBI Taxonomy" id="1144873"/>
    <lineage>
        <taxon>Bacteria</taxon>
        <taxon>Pseudomonadati</taxon>
        <taxon>Pseudomonadota</taxon>
        <taxon>Betaproteobacteria</taxon>
        <taxon>Neisseriales</taxon>
        <taxon>Chromobacteriaceae</taxon>
        <taxon>Paludibacterium</taxon>
    </lineage>
</organism>
<keyword evidence="1 2" id="KW-0732">Signal</keyword>
<gene>
    <name evidence="4" type="ORF">DFP86_112115</name>
</gene>
<evidence type="ECO:0000256" key="2">
    <source>
        <dbReference type="SAM" id="SignalP"/>
    </source>
</evidence>
<dbReference type="Gene3D" id="2.40.128.130">
    <property type="entry name" value="Autotransporter beta-domain"/>
    <property type="match status" value="1"/>
</dbReference>
<feature type="signal peptide" evidence="2">
    <location>
        <begin position="1"/>
        <end position="38"/>
    </location>
</feature>
<evidence type="ECO:0000259" key="3">
    <source>
        <dbReference type="PROSITE" id="PS51208"/>
    </source>
</evidence>
<dbReference type="PROSITE" id="PS51208">
    <property type="entry name" value="AUTOTRANSPORTER"/>
    <property type="match status" value="1"/>
</dbReference>
<dbReference type="InterPro" id="IPR006315">
    <property type="entry name" value="OM_autotransptr_brl_dom"/>
</dbReference>
<reference evidence="4 5" key="1">
    <citation type="submission" date="2019-03" db="EMBL/GenBank/DDBJ databases">
        <title>Genomic Encyclopedia of Type Strains, Phase III (KMG-III): the genomes of soil and plant-associated and newly described type strains.</title>
        <authorList>
            <person name="Whitman W."/>
        </authorList>
    </citation>
    <scope>NUCLEOTIDE SEQUENCE [LARGE SCALE GENOMIC DNA]</scope>
    <source>
        <strain evidence="4 5">CECT 8976</strain>
    </source>
</reference>
<accession>A0A4R7AZP2</accession>
<dbReference type="PANTHER" id="PTHR35037">
    <property type="entry name" value="C-TERMINAL REGION OF AIDA-LIKE PROTEIN"/>
    <property type="match status" value="1"/>
</dbReference>
<dbReference type="Gene3D" id="2.160.20.20">
    <property type="match status" value="1"/>
</dbReference>
<feature type="chain" id="PRO_5020636871" evidence="2">
    <location>
        <begin position="39"/>
        <end position="870"/>
    </location>
</feature>
<dbReference type="RefSeq" id="WP_133682593.1">
    <property type="nucleotide sequence ID" value="NZ_SNZP01000012.1"/>
</dbReference>
<dbReference type="InterPro" id="IPR012332">
    <property type="entry name" value="Autotransporter_pectin_lyase_C"/>
</dbReference>
<dbReference type="SMART" id="SM00869">
    <property type="entry name" value="Autotransporter"/>
    <property type="match status" value="1"/>
</dbReference>
<dbReference type="InterPro" id="IPR036709">
    <property type="entry name" value="Autotransporte_beta_dom_sf"/>
</dbReference>
<sequence length="870" mass="87157">MSQKNIKSCTRFPSALRTRLAPMSVSIALALSATGVWASTITVPSNGSADVTDDQSVTGANTSGFNVGASGTLTVENGGTVGNSTSTSNSAAGVVAAGTLTVKGGGTVLGQVKVNNGTLNAGVGGATAAHVTGYIVTTGGADINLDNVEIDNTDSSVVAAVLLQNASTLVGTNKTVINSNSNGIRLFGTSTVTLTGSTLHAAGAAASVDAGTFTATGANIIGDQSGVQGQNGATIAIHGGQVVGGGAHATAHPGSIDIGSFGLYGAAGASLQVDQNATIVGQGNNGIAVYLDGTAPNGHGAASLTVSGNSLLQGTQNGIYAYGNNTSNGNIGTVTLDGARVVGGTGAAIVADSDGSGQTLTIDISNGTQLQGGNGDILQALGGANTTMTVAGSSLTGNLDNSAGGQMNVTLNAGGSITGVATNVSTLTVDNGGAFTMTGSSGIGNLDMAGGVVALSQSAGQNHTLTVANLSGSGQFTENVDFQTGNSDKLVVTGSLSGNYTLSVPGDGRDPANGVDHIVVVQGPGGATGAFTLENDKVDVGTYTYHMVQNGSDWELVHDPKDDGDLSNSTKDALAFAHVAPTVWYGEAATLAQRMGDLKNDPSRMDGAWVQTYGRRYNIDPSAGASYSQNQSGLMIGADRRIDTQAGVWFVGALAGYGHSSLSFGAGSSGAVDSLTLGGYATLLTDNGSYLDLTLRANRFSNDVHVSMNGGGTADGSHTNYGLGATAEVGHKLSLSGAAYLQPFAQLAVFHGKASDYSLSNGMTVLQDSTKSVQTQLGVTLGSTYDLSRAKGTISPYVKLAIATEMGAGSETQTNSTSFSTNLNGSRAIIGAGFNAQLNERTQWHLAAEYAKGPRIEQPFGIDFGVRYLW</sequence>
<dbReference type="InterPro" id="IPR005546">
    <property type="entry name" value="Autotransporte_beta"/>
</dbReference>